<evidence type="ECO:0000256" key="8">
    <source>
        <dbReference type="RuleBase" id="RU363041"/>
    </source>
</evidence>
<evidence type="ECO:0000256" key="5">
    <source>
        <dbReference type="ARBA" id="ARBA00022692"/>
    </source>
</evidence>
<sequence length="249" mass="25875">MFDSLPAHLDLIVLTFLLAGLVKGVVGLGLPTVAVGLLGLLMPPMQAAAILVVPSTVTNVWQLAAGPRFLGLLRRMWGMLAGIVAGTLAVGWWLGGEHWPAATPLLGVALVLYALLGLSAKRFQVAPAHEAWLSPLIGLATGAVTAVTGVFVIPAVPYLQALGLEKDDLVQALGLSFTVSTLALALTLGQQGSLLHASVLGVSLLALLPALAGMYLGQWLRNRISPTAFRRCFFGGLLLLGADLALRGL</sequence>
<evidence type="ECO:0000256" key="7">
    <source>
        <dbReference type="ARBA" id="ARBA00023136"/>
    </source>
</evidence>
<dbReference type="PANTHER" id="PTHR30269">
    <property type="entry name" value="TRANSMEMBRANE PROTEIN YFCA"/>
    <property type="match status" value="1"/>
</dbReference>
<evidence type="ECO:0000313" key="10">
    <source>
        <dbReference type="Proteomes" id="UP000077748"/>
    </source>
</evidence>
<keyword evidence="3" id="KW-0813">Transport</keyword>
<dbReference type="RefSeq" id="WP_064584843.1">
    <property type="nucleotide sequence ID" value="NZ_CP015878.1"/>
</dbReference>
<keyword evidence="5 8" id="KW-0812">Transmembrane</keyword>
<feature type="transmembrane region" description="Helical" evidence="8">
    <location>
        <begin position="132"/>
        <end position="157"/>
    </location>
</feature>
<feature type="transmembrane region" description="Helical" evidence="8">
    <location>
        <begin position="12"/>
        <end position="41"/>
    </location>
</feature>
<proteinExistence type="inferred from homology"/>
<evidence type="ECO:0000256" key="6">
    <source>
        <dbReference type="ARBA" id="ARBA00022989"/>
    </source>
</evidence>
<dbReference type="Pfam" id="PF01925">
    <property type="entry name" value="TauE"/>
    <property type="match status" value="1"/>
</dbReference>
<feature type="transmembrane region" description="Helical" evidence="8">
    <location>
        <begin position="228"/>
        <end position="246"/>
    </location>
</feature>
<evidence type="ECO:0000256" key="2">
    <source>
        <dbReference type="ARBA" id="ARBA00009142"/>
    </source>
</evidence>
<comment type="similarity">
    <text evidence="2 8">Belongs to the 4-toluene sulfonate uptake permease (TSUP) (TC 2.A.102) family.</text>
</comment>
<feature type="transmembrane region" description="Helical" evidence="8">
    <location>
        <begin position="101"/>
        <end position="120"/>
    </location>
</feature>
<dbReference type="InterPro" id="IPR002781">
    <property type="entry name" value="TM_pro_TauE-like"/>
</dbReference>
<dbReference type="Proteomes" id="UP000077748">
    <property type="component" value="Chromosome"/>
</dbReference>
<protein>
    <recommendedName>
        <fullName evidence="8">Probable membrane transporter protein</fullName>
    </recommendedName>
</protein>
<evidence type="ECO:0000256" key="1">
    <source>
        <dbReference type="ARBA" id="ARBA00004651"/>
    </source>
</evidence>
<dbReference type="InterPro" id="IPR052017">
    <property type="entry name" value="TSUP"/>
</dbReference>
<name>A0A1A9KJQ2_9PSED</name>
<gene>
    <name evidence="9" type="ORF">A9C11_30505</name>
</gene>
<evidence type="ECO:0000313" key="9">
    <source>
        <dbReference type="EMBL" id="ANI18066.1"/>
    </source>
</evidence>
<dbReference type="EMBL" id="CP015878">
    <property type="protein sequence ID" value="ANI18066.1"/>
    <property type="molecule type" value="Genomic_DNA"/>
</dbReference>
<feature type="transmembrane region" description="Helical" evidence="8">
    <location>
        <begin position="47"/>
        <end position="64"/>
    </location>
</feature>
<feature type="transmembrane region" description="Helical" evidence="8">
    <location>
        <begin position="169"/>
        <end position="188"/>
    </location>
</feature>
<dbReference type="AlphaFoldDB" id="A0A1A9KJQ2"/>
<accession>A0A1A9KJQ2</accession>
<dbReference type="GO" id="GO:0005886">
    <property type="term" value="C:plasma membrane"/>
    <property type="evidence" value="ECO:0007669"/>
    <property type="project" value="UniProtKB-SubCell"/>
</dbReference>
<reference evidence="9 10" key="1">
    <citation type="submission" date="2016-05" db="EMBL/GenBank/DDBJ databases">
        <title>Genome Sequence of Pseudomonas citronellolis Strain SJTE-3, an Estrogens and Persistent Organic Pollutants degradation strain.</title>
        <authorList>
            <person name="Liang R."/>
        </authorList>
    </citation>
    <scope>NUCLEOTIDE SEQUENCE [LARGE SCALE GENOMIC DNA]</scope>
    <source>
        <strain evidence="9 10">SJTE-3</strain>
    </source>
</reference>
<keyword evidence="6 8" id="KW-1133">Transmembrane helix</keyword>
<evidence type="ECO:0000256" key="4">
    <source>
        <dbReference type="ARBA" id="ARBA00022475"/>
    </source>
</evidence>
<feature type="transmembrane region" description="Helical" evidence="8">
    <location>
        <begin position="76"/>
        <end position="95"/>
    </location>
</feature>
<evidence type="ECO:0000256" key="3">
    <source>
        <dbReference type="ARBA" id="ARBA00022448"/>
    </source>
</evidence>
<feature type="transmembrane region" description="Helical" evidence="8">
    <location>
        <begin position="195"/>
        <end position="216"/>
    </location>
</feature>
<organism evidence="9 10">
    <name type="scientific">Pseudomonas citronellolis</name>
    <dbReference type="NCBI Taxonomy" id="53408"/>
    <lineage>
        <taxon>Bacteria</taxon>
        <taxon>Pseudomonadati</taxon>
        <taxon>Pseudomonadota</taxon>
        <taxon>Gammaproteobacteria</taxon>
        <taxon>Pseudomonadales</taxon>
        <taxon>Pseudomonadaceae</taxon>
        <taxon>Pseudomonas</taxon>
    </lineage>
</organism>
<dbReference type="PANTHER" id="PTHR30269:SF32">
    <property type="entry name" value="MEMBRANE TRANSPORTER PROTEIN-RELATED"/>
    <property type="match status" value="1"/>
</dbReference>
<keyword evidence="4 8" id="KW-1003">Cell membrane</keyword>
<keyword evidence="7 8" id="KW-0472">Membrane</keyword>
<comment type="subcellular location">
    <subcellularLocation>
        <location evidence="1 8">Cell membrane</location>
        <topology evidence="1 8">Multi-pass membrane protein</topology>
    </subcellularLocation>
</comment>